<dbReference type="Proteomes" id="UP000663848">
    <property type="component" value="Unassembled WGS sequence"/>
</dbReference>
<dbReference type="EMBL" id="CAJOBQ010000038">
    <property type="protein sequence ID" value="CAF4227233.1"/>
    <property type="molecule type" value="Genomic_DNA"/>
</dbReference>
<evidence type="ECO:0000313" key="4">
    <source>
        <dbReference type="EMBL" id="CAF3389828.1"/>
    </source>
</evidence>
<protein>
    <submittedName>
        <fullName evidence="1">Uncharacterized protein</fullName>
    </submittedName>
</protein>
<dbReference type="Proteomes" id="UP000663838">
    <property type="component" value="Unassembled WGS sequence"/>
</dbReference>
<dbReference type="EMBL" id="CAJOBR010000412">
    <property type="protein sequence ID" value="CAF4506315.1"/>
    <property type="molecule type" value="Genomic_DNA"/>
</dbReference>
<dbReference type="Proteomes" id="UP000663833">
    <property type="component" value="Unassembled WGS sequence"/>
</dbReference>
<dbReference type="EMBL" id="CAJOBS010002226">
    <property type="protein sequence ID" value="CAF4800649.1"/>
    <property type="molecule type" value="Genomic_DNA"/>
</dbReference>
<dbReference type="Proteomes" id="UP000663869">
    <property type="component" value="Unassembled WGS sequence"/>
</dbReference>
<keyword evidence="12" id="KW-1185">Reference proteome</keyword>
<dbReference type="Proteomes" id="UP000663825">
    <property type="component" value="Unassembled WGS sequence"/>
</dbReference>
<dbReference type="OrthoDB" id="8189408at2759"/>
<dbReference type="GO" id="GO:0031344">
    <property type="term" value="P:regulation of cell projection organization"/>
    <property type="evidence" value="ECO:0007669"/>
    <property type="project" value="TreeGrafter"/>
</dbReference>
<evidence type="ECO:0000313" key="9">
    <source>
        <dbReference type="EMBL" id="CAF4506315.1"/>
    </source>
</evidence>
<dbReference type="EMBL" id="CAJNYT010005415">
    <property type="protein sequence ID" value="CAF3742770.1"/>
    <property type="molecule type" value="Genomic_DNA"/>
</dbReference>
<comment type="caution">
    <text evidence="1">The sequence shown here is derived from an EMBL/GenBank/DDBJ whole genome shotgun (WGS) entry which is preliminary data.</text>
</comment>
<dbReference type="EMBL" id="CAJNYD010001871">
    <property type="protein sequence ID" value="CAF3373268.1"/>
    <property type="molecule type" value="Genomic_DNA"/>
</dbReference>
<dbReference type="Proteomes" id="UP000663865">
    <property type="component" value="Unassembled WGS sequence"/>
</dbReference>
<evidence type="ECO:0000313" key="2">
    <source>
        <dbReference type="EMBL" id="CAF3373268.1"/>
    </source>
</evidence>
<gene>
    <name evidence="3" type="ORF">FME351_LOCUS6789</name>
    <name evidence="5" type="ORF">GRG538_LOCUS30946</name>
    <name evidence="6" type="ORF">HFQ381_LOCUS4508</name>
    <name evidence="4" type="ORF">KIK155_LOCUS7091</name>
    <name evidence="2" type="ORF">LUA448_LOCUS15060</name>
    <name evidence="9" type="ORF">QYT958_LOCUS5106</name>
    <name evidence="1" type="ORF">TIS948_LOCUS13074</name>
    <name evidence="10" type="ORF">TOA249_LOCUS23337</name>
    <name evidence="7" type="ORF">TSG867_LOCUS1650</name>
    <name evidence="8" type="ORF">UJA718_LOCUS12805</name>
</gene>
<dbReference type="AlphaFoldDB" id="A0A817QNB3"/>
<dbReference type="Pfam" id="PF07004">
    <property type="entry name" value="SHIPPO-rpt"/>
    <property type="match status" value="2"/>
</dbReference>
<name>A0A817QNB3_9BILA</name>
<dbReference type="EMBL" id="CAJNYV010000857">
    <property type="protein sequence ID" value="CAF3389828.1"/>
    <property type="molecule type" value="Genomic_DNA"/>
</dbReference>
<evidence type="ECO:0000313" key="12">
    <source>
        <dbReference type="Proteomes" id="UP000663873"/>
    </source>
</evidence>
<dbReference type="InterPro" id="IPR033602">
    <property type="entry name" value="CIMAP3"/>
</dbReference>
<evidence type="ECO:0000313" key="8">
    <source>
        <dbReference type="EMBL" id="CAF4303655.1"/>
    </source>
</evidence>
<dbReference type="EMBL" id="CAJNYU010000609">
    <property type="protein sequence ID" value="CAF3376064.1"/>
    <property type="molecule type" value="Genomic_DNA"/>
</dbReference>
<dbReference type="EMBL" id="CAJNXB010002013">
    <property type="protein sequence ID" value="CAF3209865.1"/>
    <property type="molecule type" value="Genomic_DNA"/>
</dbReference>
<evidence type="ECO:0000313" key="11">
    <source>
        <dbReference type="Proteomes" id="UP000663825"/>
    </source>
</evidence>
<organism evidence="1 11">
    <name type="scientific">Rotaria socialis</name>
    <dbReference type="NCBI Taxonomy" id="392032"/>
    <lineage>
        <taxon>Eukaryota</taxon>
        <taxon>Metazoa</taxon>
        <taxon>Spiralia</taxon>
        <taxon>Gnathifera</taxon>
        <taxon>Rotifera</taxon>
        <taxon>Eurotatoria</taxon>
        <taxon>Bdelloidea</taxon>
        <taxon>Philodinida</taxon>
        <taxon>Philodinidae</taxon>
        <taxon>Rotaria</taxon>
    </lineage>
</organism>
<dbReference type="PANTHER" id="PTHR31508">
    <property type="entry name" value="PROTEIN PITCHFORK"/>
    <property type="match status" value="1"/>
</dbReference>
<dbReference type="GO" id="GO:0008092">
    <property type="term" value="F:cytoskeletal protein binding"/>
    <property type="evidence" value="ECO:0007669"/>
    <property type="project" value="TreeGrafter"/>
</dbReference>
<sequence>MFSGEEPSSSKVVFGTSFLNRPIFPSDIPHDYFGNARTPYGGVSNLGPSSYDNEEKTTFRYVLEHQPMSRRGYTVNARTEKREVFVPKTDVPSPETYQMDLNKIPETKRAFRPFNSSCDRFPTVFKSTNIPGPGSYESDVKQNRQVHMLHSFGGRTKLIPAVKTKCMPLNKDKCVICLTQPIGDYYQYRNEVLCADCFNFNWQWQEKFKRTYLQAFQKVRDCSHMHQHAGTGARIQLVDDRVMKKLQRKEAYLSLYWP</sequence>
<dbReference type="PANTHER" id="PTHR31508:SF2">
    <property type="entry name" value="PROTEIN PITCHFORK"/>
    <property type="match status" value="1"/>
</dbReference>
<dbReference type="EMBL" id="CAJOBO010000179">
    <property type="protein sequence ID" value="CAF4153615.1"/>
    <property type="molecule type" value="Genomic_DNA"/>
</dbReference>
<dbReference type="Proteomes" id="UP000663862">
    <property type="component" value="Unassembled WGS sequence"/>
</dbReference>
<dbReference type="EMBL" id="CAJOBP010001684">
    <property type="protein sequence ID" value="CAF4303655.1"/>
    <property type="molecule type" value="Genomic_DNA"/>
</dbReference>
<evidence type="ECO:0000313" key="6">
    <source>
        <dbReference type="EMBL" id="CAF4153615.1"/>
    </source>
</evidence>
<accession>A0A817QNB3</accession>
<evidence type="ECO:0000313" key="3">
    <source>
        <dbReference type="EMBL" id="CAF3376064.1"/>
    </source>
</evidence>
<proteinExistence type="predicted"/>
<evidence type="ECO:0000313" key="10">
    <source>
        <dbReference type="EMBL" id="CAF4800649.1"/>
    </source>
</evidence>
<dbReference type="Proteomes" id="UP000663873">
    <property type="component" value="Unassembled WGS sequence"/>
</dbReference>
<evidence type="ECO:0000313" key="5">
    <source>
        <dbReference type="EMBL" id="CAF3742770.1"/>
    </source>
</evidence>
<evidence type="ECO:0000313" key="1">
    <source>
        <dbReference type="EMBL" id="CAF3209865.1"/>
    </source>
</evidence>
<reference evidence="1" key="1">
    <citation type="submission" date="2021-02" db="EMBL/GenBank/DDBJ databases">
        <authorList>
            <person name="Nowell W R."/>
        </authorList>
    </citation>
    <scope>NUCLEOTIDE SEQUENCE</scope>
</reference>
<dbReference type="InterPro" id="IPR010736">
    <property type="entry name" value="SHIPPO-rpt"/>
</dbReference>
<dbReference type="Proteomes" id="UP000663851">
    <property type="component" value="Unassembled WGS sequence"/>
</dbReference>
<evidence type="ECO:0000313" key="7">
    <source>
        <dbReference type="EMBL" id="CAF4227233.1"/>
    </source>
</evidence>
<dbReference type="Proteomes" id="UP000663872">
    <property type="component" value="Unassembled WGS sequence"/>
</dbReference>